<organism evidence="2 3">
    <name type="scientific">Parascaris univalens</name>
    <name type="common">Nematode worm</name>
    <dbReference type="NCBI Taxonomy" id="6257"/>
    <lineage>
        <taxon>Eukaryota</taxon>
        <taxon>Metazoa</taxon>
        <taxon>Ecdysozoa</taxon>
        <taxon>Nematoda</taxon>
        <taxon>Chromadorea</taxon>
        <taxon>Rhabditida</taxon>
        <taxon>Spirurina</taxon>
        <taxon>Ascaridomorpha</taxon>
        <taxon>Ascaridoidea</taxon>
        <taxon>Ascarididae</taxon>
        <taxon>Parascaris</taxon>
    </lineage>
</organism>
<reference evidence="3" key="1">
    <citation type="submission" date="2022-11" db="UniProtKB">
        <authorList>
            <consortium name="WormBaseParasite"/>
        </authorList>
    </citation>
    <scope>IDENTIFICATION</scope>
</reference>
<protein>
    <submittedName>
        <fullName evidence="3">Uncharacterized protein</fullName>
    </submittedName>
</protein>
<keyword evidence="1" id="KW-0732">Signal</keyword>
<name>A0A915B6V9_PARUN</name>
<dbReference type="Proteomes" id="UP000887569">
    <property type="component" value="Unplaced"/>
</dbReference>
<evidence type="ECO:0000256" key="1">
    <source>
        <dbReference type="SAM" id="SignalP"/>
    </source>
</evidence>
<feature type="chain" id="PRO_5036719897" evidence="1">
    <location>
        <begin position="20"/>
        <end position="67"/>
    </location>
</feature>
<evidence type="ECO:0000313" key="2">
    <source>
        <dbReference type="Proteomes" id="UP000887569"/>
    </source>
</evidence>
<feature type="signal peptide" evidence="1">
    <location>
        <begin position="1"/>
        <end position="19"/>
    </location>
</feature>
<sequence length="67" mass="7767">MFDYSFLLIILIIISVNDGKLFGRTLDKDTQLRIQGYCSWQCKGINGDEYCIERCLAICKRIPETCK</sequence>
<dbReference type="AlphaFoldDB" id="A0A915B6V9"/>
<accession>A0A915B6V9</accession>
<proteinExistence type="predicted"/>
<keyword evidence="2" id="KW-1185">Reference proteome</keyword>
<evidence type="ECO:0000313" key="3">
    <source>
        <dbReference type="WBParaSite" id="PgR027_g045_t01"/>
    </source>
</evidence>
<dbReference type="WBParaSite" id="PgR027_g045_t01">
    <property type="protein sequence ID" value="PgR027_g045_t01"/>
    <property type="gene ID" value="PgR027_g045"/>
</dbReference>